<dbReference type="OrthoDB" id="9785326at2"/>
<dbReference type="AlphaFoldDB" id="A0A4Q9QK10"/>
<evidence type="ECO:0000256" key="1">
    <source>
        <dbReference type="ARBA" id="ARBA00010634"/>
    </source>
</evidence>
<protein>
    <submittedName>
        <fullName evidence="4">ABC transporter</fullName>
    </submittedName>
</protein>
<feature type="chain" id="PRO_5020254700" evidence="3">
    <location>
        <begin position="24"/>
        <end position="263"/>
    </location>
</feature>
<evidence type="ECO:0000313" key="4">
    <source>
        <dbReference type="EMBL" id="TBU77905.1"/>
    </source>
</evidence>
<evidence type="ECO:0000256" key="2">
    <source>
        <dbReference type="ARBA" id="ARBA00022729"/>
    </source>
</evidence>
<dbReference type="EMBL" id="QJUI01000011">
    <property type="protein sequence ID" value="TBU77905.1"/>
    <property type="molecule type" value="Genomic_DNA"/>
</dbReference>
<dbReference type="InterPro" id="IPR007428">
    <property type="entry name" value="MlaA"/>
</dbReference>
<dbReference type="Pfam" id="PF04333">
    <property type="entry name" value="MlaA"/>
    <property type="match status" value="1"/>
</dbReference>
<keyword evidence="2 3" id="KW-0732">Signal</keyword>
<feature type="signal peptide" evidence="3">
    <location>
        <begin position="1"/>
        <end position="23"/>
    </location>
</feature>
<dbReference type="PANTHER" id="PTHR30035">
    <property type="entry name" value="LIPOPROTEIN VACJ-RELATED"/>
    <property type="match status" value="1"/>
</dbReference>
<proteinExistence type="inferred from homology"/>
<dbReference type="RefSeq" id="WP_131180586.1">
    <property type="nucleotide sequence ID" value="NZ_QJUI01000011.1"/>
</dbReference>
<evidence type="ECO:0000256" key="3">
    <source>
        <dbReference type="SAM" id="SignalP"/>
    </source>
</evidence>
<comment type="caution">
    <text evidence="4">The sequence shown here is derived from an EMBL/GenBank/DDBJ whole genome shotgun (WGS) entry which is preliminary data.</text>
</comment>
<accession>A0A4Q9QK10</accession>
<dbReference type="GO" id="GO:0016020">
    <property type="term" value="C:membrane"/>
    <property type="evidence" value="ECO:0007669"/>
    <property type="project" value="InterPro"/>
</dbReference>
<dbReference type="Proteomes" id="UP000292302">
    <property type="component" value="Unassembled WGS sequence"/>
</dbReference>
<dbReference type="GO" id="GO:0120010">
    <property type="term" value="P:intermembrane phospholipid transfer"/>
    <property type="evidence" value="ECO:0007669"/>
    <property type="project" value="TreeGrafter"/>
</dbReference>
<dbReference type="PANTHER" id="PTHR30035:SF3">
    <property type="entry name" value="INTERMEMBRANE PHOSPHOLIPID TRANSPORT SYSTEM LIPOPROTEIN MLAA"/>
    <property type="match status" value="1"/>
</dbReference>
<comment type="similarity">
    <text evidence="1">Belongs to the MlaA family.</text>
</comment>
<keyword evidence="5" id="KW-1185">Reference proteome</keyword>
<sequence length="263" mass="27767">MPTITIAPPLARSLSLAVVVALASGCASSPPSITAETCLATVYTPHDPVEPVNRGIFAFNKTVDDYLLSPVARGYRHLPGFMQSGVHNFVANFGEPKVFINDVLQGNARRSATTVGRFALNTTVGIVGLVDVSGRLGMERHKADFGQTFGVWNIADGPIIELPLLGTANLRDATGKVLSFAVSPLGSNSDTVETLSTVSTVGGIVDGRAEALPLTDELRKEPDYYAALRDAVAEQRAHFVSEGKLGAEMDLPEGCESGANDEQ</sequence>
<name>A0A4Q9QK10_9GAMM</name>
<gene>
    <name evidence="4" type="ORF">DNK06_13850</name>
</gene>
<evidence type="ECO:0000313" key="5">
    <source>
        <dbReference type="Proteomes" id="UP000292302"/>
    </source>
</evidence>
<dbReference type="PRINTS" id="PR01805">
    <property type="entry name" value="VACJLIPOPROT"/>
</dbReference>
<reference evidence="4 5" key="1">
    <citation type="submission" date="2018-06" db="EMBL/GenBank/DDBJ databases">
        <title>Three novel Pseudomonas species isolated from symptomatic oak.</title>
        <authorList>
            <person name="Bueno-Gonzalez V."/>
            <person name="Brady C."/>
        </authorList>
    </citation>
    <scope>NUCLEOTIDE SEQUENCE [LARGE SCALE GENOMIC DNA]</scope>
    <source>
        <strain evidence="4 5">P9A</strain>
    </source>
</reference>
<organism evidence="4 5">
    <name type="scientific">Phytopseudomonas daroniae</name>
    <dbReference type="NCBI Taxonomy" id="2487519"/>
    <lineage>
        <taxon>Bacteria</taxon>
        <taxon>Pseudomonadati</taxon>
        <taxon>Pseudomonadota</taxon>
        <taxon>Gammaproteobacteria</taxon>
        <taxon>Pseudomonadales</taxon>
        <taxon>Pseudomonadaceae</taxon>
        <taxon>Phytopseudomonas</taxon>
    </lineage>
</organism>